<dbReference type="PANTHER" id="PTHR18964:SF170">
    <property type="entry name" value="SUGAR KINASE"/>
    <property type="match status" value="1"/>
</dbReference>
<dbReference type="Gene3D" id="3.30.420.40">
    <property type="match status" value="2"/>
</dbReference>
<evidence type="ECO:0000313" key="3">
    <source>
        <dbReference type="Proteomes" id="UP001529421"/>
    </source>
</evidence>
<gene>
    <name evidence="2" type="ORF">QUW28_01585</name>
</gene>
<evidence type="ECO:0000256" key="1">
    <source>
        <dbReference type="ARBA" id="ARBA00006479"/>
    </source>
</evidence>
<dbReference type="SUPFAM" id="SSF53067">
    <property type="entry name" value="Actin-like ATPase domain"/>
    <property type="match status" value="1"/>
</dbReference>
<dbReference type="Proteomes" id="UP001529421">
    <property type="component" value="Unassembled WGS sequence"/>
</dbReference>
<organism evidence="2 3">
    <name type="scientific">Enorma phocaeensis</name>
    <dbReference type="NCBI Taxonomy" id="1871019"/>
    <lineage>
        <taxon>Bacteria</taxon>
        <taxon>Bacillati</taxon>
        <taxon>Actinomycetota</taxon>
        <taxon>Coriobacteriia</taxon>
        <taxon>Coriobacteriales</taxon>
        <taxon>Coriobacteriaceae</taxon>
        <taxon>Enorma</taxon>
    </lineage>
</organism>
<name>A0ABT7V6S1_9ACTN</name>
<dbReference type="EMBL" id="JAUDDZ010000001">
    <property type="protein sequence ID" value="MDM8274193.1"/>
    <property type="molecule type" value="Genomic_DNA"/>
</dbReference>
<protein>
    <submittedName>
        <fullName evidence="2">ROK family protein</fullName>
    </submittedName>
</protein>
<evidence type="ECO:0000313" key="2">
    <source>
        <dbReference type="EMBL" id="MDM8274193.1"/>
    </source>
</evidence>
<accession>A0ABT7V6S1</accession>
<dbReference type="PANTHER" id="PTHR18964">
    <property type="entry name" value="ROK (REPRESSOR, ORF, KINASE) FAMILY"/>
    <property type="match status" value="1"/>
</dbReference>
<proteinExistence type="inferred from homology"/>
<dbReference type="Pfam" id="PF00480">
    <property type="entry name" value="ROK"/>
    <property type="match status" value="1"/>
</dbReference>
<dbReference type="InterPro" id="IPR000600">
    <property type="entry name" value="ROK"/>
</dbReference>
<comment type="similarity">
    <text evidence="1">Belongs to the ROK (NagC/XylR) family.</text>
</comment>
<keyword evidence="3" id="KW-1185">Reference proteome</keyword>
<dbReference type="CDD" id="cd24152">
    <property type="entry name" value="ASKHA_NBD_ROK-like"/>
    <property type="match status" value="1"/>
</dbReference>
<comment type="caution">
    <text evidence="2">The sequence shown here is derived from an EMBL/GenBank/DDBJ whole genome shotgun (WGS) entry which is preliminary data.</text>
</comment>
<reference evidence="3" key="1">
    <citation type="submission" date="2023-06" db="EMBL/GenBank/DDBJ databases">
        <title>Identification and characterization of horizontal gene transfer across gut microbiota members of farm animals based on homology search.</title>
        <authorList>
            <person name="Zeman M."/>
            <person name="Kubasova T."/>
            <person name="Jahodarova E."/>
            <person name="Nykrynova M."/>
            <person name="Rychlik I."/>
        </authorList>
    </citation>
    <scope>NUCLEOTIDE SEQUENCE [LARGE SCALE GENOMIC DNA]</scope>
    <source>
        <strain evidence="3">154_Feed</strain>
    </source>
</reference>
<dbReference type="RefSeq" id="WP_289543995.1">
    <property type="nucleotide sequence ID" value="NZ_JAUDDZ010000001.1"/>
</dbReference>
<sequence>MRLAVFDVGGTAIKYSVMEGEGAPDQFSQHGEVPTPNGLTETQEAFLTTLEGVLEQLGPVEGIAFSLPGVIDVDRKYLHTGGALMYNYDVDVNEWERRFGMPVEVENDARCSTMAELSVGNLQGVTNGAVLTFGTGIGGGAVVNGEVFKGSHLYAGEASLMYYRMPDKDSAVREEGSFSTDCSTFGLCRRVAEAKGVESCNGREVFAWIEAGDEAACRVFHDVCDGIAIQVHNIQCWLDPERICLGGGVSKNPLFIEGVRDAHDRFNAELRNPFPTVEIMPCRFFNDANLIGACQHFLNMRHRRAESR</sequence>
<dbReference type="InterPro" id="IPR043129">
    <property type="entry name" value="ATPase_NBD"/>
</dbReference>